<protein>
    <submittedName>
        <fullName evidence="1">Uncharacterized protein</fullName>
    </submittedName>
</protein>
<accession>A0ABU7A892</accession>
<reference evidence="1 2" key="1">
    <citation type="submission" date="2021-07" db="EMBL/GenBank/DDBJ databases">
        <authorList>
            <person name="Palmer J.M."/>
        </authorList>
    </citation>
    <scope>NUCLEOTIDE SEQUENCE [LARGE SCALE GENOMIC DNA]</scope>
    <source>
        <strain evidence="1 2">AT_MEX2019</strain>
        <tissue evidence="1">Muscle</tissue>
    </source>
</reference>
<name>A0ABU7A892_9TELE</name>
<sequence>MLPKLKKQSVVDMSSSKMLTLSCFHTAPQGQLKARISVPSINLGVHSNSTKSNMPKQTNPLKCYIWPWNTDDALE</sequence>
<evidence type="ECO:0000313" key="2">
    <source>
        <dbReference type="Proteomes" id="UP001345963"/>
    </source>
</evidence>
<keyword evidence="2" id="KW-1185">Reference proteome</keyword>
<gene>
    <name evidence="1" type="ORF">ATANTOWER_017496</name>
</gene>
<dbReference type="EMBL" id="JAHUTI010003616">
    <property type="protein sequence ID" value="MED6233844.1"/>
    <property type="molecule type" value="Genomic_DNA"/>
</dbReference>
<comment type="caution">
    <text evidence="1">The sequence shown here is derived from an EMBL/GenBank/DDBJ whole genome shotgun (WGS) entry which is preliminary data.</text>
</comment>
<organism evidence="1 2">
    <name type="scientific">Ataeniobius toweri</name>
    <dbReference type="NCBI Taxonomy" id="208326"/>
    <lineage>
        <taxon>Eukaryota</taxon>
        <taxon>Metazoa</taxon>
        <taxon>Chordata</taxon>
        <taxon>Craniata</taxon>
        <taxon>Vertebrata</taxon>
        <taxon>Euteleostomi</taxon>
        <taxon>Actinopterygii</taxon>
        <taxon>Neopterygii</taxon>
        <taxon>Teleostei</taxon>
        <taxon>Neoteleostei</taxon>
        <taxon>Acanthomorphata</taxon>
        <taxon>Ovalentaria</taxon>
        <taxon>Atherinomorphae</taxon>
        <taxon>Cyprinodontiformes</taxon>
        <taxon>Goodeidae</taxon>
        <taxon>Ataeniobius</taxon>
    </lineage>
</organism>
<proteinExistence type="predicted"/>
<evidence type="ECO:0000313" key="1">
    <source>
        <dbReference type="EMBL" id="MED6233844.1"/>
    </source>
</evidence>
<dbReference type="Proteomes" id="UP001345963">
    <property type="component" value="Unassembled WGS sequence"/>
</dbReference>